<comment type="caution">
    <text evidence="1">The sequence shown here is derived from an EMBL/GenBank/DDBJ whole genome shotgun (WGS) entry which is preliminary data.</text>
</comment>
<sequence>MDKGLRRIVALPCEGETLLATLDGPEDARIGWIFVVGGRQTRVGPHRLYERLAARLSETGQAVIRFERRGVGDSSGIDLGYLDSGADAAAALAALKDNFPDISQVLGFGLCDGASAIALVLPRLSGAVLANPWVVDPVDDLPPAAAIRGHYRQRLRDPQAWMRLLRGGVDLGKLWRGLRRSGRRDDDSLARRVADGLPPKTRIVLADGDGTAQAFAAAWRRLKDKPAAEIVSIPTASHSFADPPAFEALARTLIDYSAATASSASKSASAR</sequence>
<accession>A0ABT6MY22</accession>
<dbReference type="InterPro" id="IPR017531">
    <property type="entry name" value="Hydrolase-1_PEP"/>
</dbReference>
<proteinExistence type="predicted"/>
<dbReference type="Proteomes" id="UP001160625">
    <property type="component" value="Unassembled WGS sequence"/>
</dbReference>
<name>A0ABT6MY22_9SPHN</name>
<dbReference type="EMBL" id="JARYGZ010000001">
    <property type="protein sequence ID" value="MDH7637910.1"/>
    <property type="molecule type" value="Genomic_DNA"/>
</dbReference>
<protein>
    <submittedName>
        <fullName evidence="1">Hydrolase 1, exosortase A system-associated</fullName>
    </submittedName>
</protein>
<reference evidence="1" key="1">
    <citation type="submission" date="2023-04" db="EMBL/GenBank/DDBJ databases">
        <title>Sphingomonas sp. MAHUQ-71 isolated from rice field.</title>
        <authorList>
            <person name="Huq M.A."/>
        </authorList>
    </citation>
    <scope>NUCLEOTIDE SEQUENCE</scope>
    <source>
        <strain evidence="1">MAHUQ-71</strain>
    </source>
</reference>
<evidence type="ECO:0000313" key="1">
    <source>
        <dbReference type="EMBL" id="MDH7637910.1"/>
    </source>
</evidence>
<dbReference type="GO" id="GO:0016787">
    <property type="term" value="F:hydrolase activity"/>
    <property type="evidence" value="ECO:0007669"/>
    <property type="project" value="UniProtKB-KW"/>
</dbReference>
<gene>
    <name evidence="1" type="ORF">QGN17_04135</name>
</gene>
<dbReference type="RefSeq" id="WP_281043246.1">
    <property type="nucleotide sequence ID" value="NZ_JARYGZ010000001.1"/>
</dbReference>
<dbReference type="SUPFAM" id="SSF53474">
    <property type="entry name" value="alpha/beta-Hydrolases"/>
    <property type="match status" value="1"/>
</dbReference>
<dbReference type="InterPro" id="IPR029058">
    <property type="entry name" value="AB_hydrolase_fold"/>
</dbReference>
<dbReference type="Gene3D" id="3.40.50.1820">
    <property type="entry name" value="alpha/beta hydrolase"/>
    <property type="match status" value="1"/>
</dbReference>
<keyword evidence="1" id="KW-0378">Hydrolase</keyword>
<organism evidence="1 2">
    <name type="scientific">Sphingomonas oryzagri</name>
    <dbReference type="NCBI Taxonomy" id="3042314"/>
    <lineage>
        <taxon>Bacteria</taxon>
        <taxon>Pseudomonadati</taxon>
        <taxon>Pseudomonadota</taxon>
        <taxon>Alphaproteobacteria</taxon>
        <taxon>Sphingomonadales</taxon>
        <taxon>Sphingomonadaceae</taxon>
        <taxon>Sphingomonas</taxon>
    </lineage>
</organism>
<dbReference type="NCBIfam" id="TIGR03100">
    <property type="entry name" value="hydr1_PEP"/>
    <property type="match status" value="1"/>
</dbReference>
<keyword evidence="2" id="KW-1185">Reference proteome</keyword>
<evidence type="ECO:0000313" key="2">
    <source>
        <dbReference type="Proteomes" id="UP001160625"/>
    </source>
</evidence>